<dbReference type="SUPFAM" id="SSF52047">
    <property type="entry name" value="RNI-like"/>
    <property type="match status" value="1"/>
</dbReference>
<keyword evidence="2" id="KW-1185">Reference proteome</keyword>
<dbReference type="InterPro" id="IPR032675">
    <property type="entry name" value="LRR_dom_sf"/>
</dbReference>
<sequence>MLHLLSCLNLSYNKFRSFTDWEPLVLLKSLEELNISHNEIGVHCVDTTRYVHSSLFSRTEGNDCNLDCYATEHIQVADTCEAVFLFKNLQLRKLDIAGNAVANENLRSLLVKVLPKLQWLDGEAVDH</sequence>
<dbReference type="InParanoid" id="A0A2G5EUX9"/>
<accession>A0A2G5EUX9</accession>
<evidence type="ECO:0008006" key="3">
    <source>
        <dbReference type="Google" id="ProtNLM"/>
    </source>
</evidence>
<protein>
    <recommendedName>
        <fullName evidence="3">U2A'/phosphoprotein 32 family A C-terminal domain-containing protein</fullName>
    </recommendedName>
</protein>
<dbReference type="Gene3D" id="3.80.10.10">
    <property type="entry name" value="Ribonuclease Inhibitor"/>
    <property type="match status" value="1"/>
</dbReference>
<proteinExistence type="predicted"/>
<evidence type="ECO:0000313" key="1">
    <source>
        <dbReference type="EMBL" id="PIA59467.1"/>
    </source>
</evidence>
<name>A0A2G5EUX9_AQUCA</name>
<dbReference type="InterPro" id="IPR001611">
    <property type="entry name" value="Leu-rich_rpt"/>
</dbReference>
<dbReference type="AlphaFoldDB" id="A0A2G5EUX9"/>
<dbReference type="Pfam" id="PF13516">
    <property type="entry name" value="LRR_6"/>
    <property type="match status" value="1"/>
</dbReference>
<dbReference type="OrthoDB" id="1731936at2759"/>
<dbReference type="EMBL" id="KZ305021">
    <property type="protein sequence ID" value="PIA59467.1"/>
    <property type="molecule type" value="Genomic_DNA"/>
</dbReference>
<gene>
    <name evidence="1" type="ORF">AQUCO_00400386v1</name>
</gene>
<evidence type="ECO:0000313" key="2">
    <source>
        <dbReference type="Proteomes" id="UP000230069"/>
    </source>
</evidence>
<dbReference type="Proteomes" id="UP000230069">
    <property type="component" value="Unassembled WGS sequence"/>
</dbReference>
<organism evidence="1 2">
    <name type="scientific">Aquilegia coerulea</name>
    <name type="common">Rocky mountain columbine</name>
    <dbReference type="NCBI Taxonomy" id="218851"/>
    <lineage>
        <taxon>Eukaryota</taxon>
        <taxon>Viridiplantae</taxon>
        <taxon>Streptophyta</taxon>
        <taxon>Embryophyta</taxon>
        <taxon>Tracheophyta</taxon>
        <taxon>Spermatophyta</taxon>
        <taxon>Magnoliopsida</taxon>
        <taxon>Ranunculales</taxon>
        <taxon>Ranunculaceae</taxon>
        <taxon>Thalictroideae</taxon>
        <taxon>Aquilegia</taxon>
    </lineage>
</organism>
<dbReference type="STRING" id="218851.A0A2G5EUX9"/>
<reference evidence="1 2" key="1">
    <citation type="submission" date="2017-09" db="EMBL/GenBank/DDBJ databases">
        <title>WGS assembly of Aquilegia coerulea Goldsmith.</title>
        <authorList>
            <person name="Hodges S."/>
            <person name="Kramer E."/>
            <person name="Nordborg M."/>
            <person name="Tomkins J."/>
            <person name="Borevitz J."/>
            <person name="Derieg N."/>
            <person name="Yan J."/>
            <person name="Mihaltcheva S."/>
            <person name="Hayes R.D."/>
            <person name="Rokhsar D."/>
        </authorList>
    </citation>
    <scope>NUCLEOTIDE SEQUENCE [LARGE SCALE GENOMIC DNA]</scope>
    <source>
        <strain evidence="2">cv. Goldsmith</strain>
    </source>
</reference>